<evidence type="ECO:0000313" key="3">
    <source>
        <dbReference type="Proteomes" id="UP000528964"/>
    </source>
</evidence>
<protein>
    <recommendedName>
        <fullName evidence="4">DUF3617 family protein</fullName>
    </recommendedName>
</protein>
<comment type="caution">
    <text evidence="2">The sequence shown here is derived from an EMBL/GenBank/DDBJ whole genome shotgun (WGS) entry which is preliminary data.</text>
</comment>
<evidence type="ECO:0000313" key="2">
    <source>
        <dbReference type="EMBL" id="MBB3974596.1"/>
    </source>
</evidence>
<evidence type="ECO:0000256" key="1">
    <source>
        <dbReference type="SAM" id="SignalP"/>
    </source>
</evidence>
<gene>
    <name evidence="2" type="ORF">GGR24_003283</name>
</gene>
<evidence type="ECO:0008006" key="4">
    <source>
        <dbReference type="Google" id="ProtNLM"/>
    </source>
</evidence>
<name>A0A7W6GG43_9HYPH</name>
<dbReference type="Proteomes" id="UP000528964">
    <property type="component" value="Unassembled WGS sequence"/>
</dbReference>
<dbReference type="AlphaFoldDB" id="A0A7W6GG43"/>
<keyword evidence="3" id="KW-1185">Reference proteome</keyword>
<keyword evidence="1" id="KW-0732">Signal</keyword>
<proteinExistence type="predicted"/>
<accession>A0A7W6GG43</accession>
<organism evidence="2 3">
    <name type="scientific">Hansschlegelia beijingensis</name>
    <dbReference type="NCBI Taxonomy" id="1133344"/>
    <lineage>
        <taxon>Bacteria</taxon>
        <taxon>Pseudomonadati</taxon>
        <taxon>Pseudomonadota</taxon>
        <taxon>Alphaproteobacteria</taxon>
        <taxon>Hyphomicrobiales</taxon>
        <taxon>Methylopilaceae</taxon>
        <taxon>Hansschlegelia</taxon>
    </lineage>
</organism>
<feature type="signal peptide" evidence="1">
    <location>
        <begin position="1"/>
        <end position="22"/>
    </location>
</feature>
<dbReference type="RefSeq" id="WP_183396454.1">
    <property type="nucleotide sequence ID" value="NZ_JACIDR010000007.1"/>
</dbReference>
<dbReference type="EMBL" id="JACIDR010000007">
    <property type="protein sequence ID" value="MBB3974596.1"/>
    <property type="molecule type" value="Genomic_DNA"/>
</dbReference>
<feature type="chain" id="PRO_5030919781" description="DUF3617 family protein" evidence="1">
    <location>
        <begin position="23"/>
        <end position="178"/>
    </location>
</feature>
<reference evidence="2 3" key="1">
    <citation type="submission" date="2020-08" db="EMBL/GenBank/DDBJ databases">
        <title>Genomic Encyclopedia of Type Strains, Phase IV (KMG-IV): sequencing the most valuable type-strain genomes for metagenomic binning, comparative biology and taxonomic classification.</title>
        <authorList>
            <person name="Goeker M."/>
        </authorList>
    </citation>
    <scope>NUCLEOTIDE SEQUENCE [LARGE SCALE GENOMIC DNA]</scope>
    <source>
        <strain evidence="2 3">DSM 25481</strain>
    </source>
</reference>
<sequence>MRNAVLVASAIMASVIVGPASAQSLENVPPLDLGAAIGEPGEGWRKQSATDEGLTFVCESDACGGRGVLGIGQAKTSPDYVKAVIADPEKMLKSYQYGSEESMKPSGCSFSSYATKRIGEQRVQYTSIGTCPQGGHAAMTTIFDGNRPYMISVQVLTGSEAAAVKLRDQTTDKLNSAL</sequence>